<dbReference type="KEGG" id="fll:EI427_05680"/>
<dbReference type="OrthoDB" id="978620at2"/>
<feature type="chain" id="PRO_5019465141" evidence="1">
    <location>
        <begin position="23"/>
        <end position="183"/>
    </location>
</feature>
<dbReference type="AlphaFoldDB" id="A0A3S9P0M7"/>
<dbReference type="PROSITE" id="PS51257">
    <property type="entry name" value="PROKAR_LIPOPROTEIN"/>
    <property type="match status" value="1"/>
</dbReference>
<reference evidence="2 3" key="1">
    <citation type="submission" date="2018-12" db="EMBL/GenBank/DDBJ databases">
        <title>Flammeovirga pectinis sp. nov., isolated from the gut of the Korean scallop, Patinopecten yessoensis.</title>
        <authorList>
            <person name="Bae J.-W."/>
            <person name="Jeong Y.-S."/>
            <person name="Kang W."/>
        </authorList>
    </citation>
    <scope>NUCLEOTIDE SEQUENCE [LARGE SCALE GENOMIC DNA]</scope>
    <source>
        <strain evidence="2 3">L12M1</strain>
    </source>
</reference>
<gene>
    <name evidence="2" type="ORF">EI427_05680</name>
</gene>
<dbReference type="RefSeq" id="WP_126612544.1">
    <property type="nucleotide sequence ID" value="NZ_CP034562.1"/>
</dbReference>
<dbReference type="EMBL" id="CP034562">
    <property type="protein sequence ID" value="AZQ61741.1"/>
    <property type="molecule type" value="Genomic_DNA"/>
</dbReference>
<keyword evidence="1" id="KW-0732">Signal</keyword>
<keyword evidence="3" id="KW-1185">Reference proteome</keyword>
<organism evidence="2 3">
    <name type="scientific">Flammeovirga pectinis</name>
    <dbReference type="NCBI Taxonomy" id="2494373"/>
    <lineage>
        <taxon>Bacteria</taxon>
        <taxon>Pseudomonadati</taxon>
        <taxon>Bacteroidota</taxon>
        <taxon>Cytophagia</taxon>
        <taxon>Cytophagales</taxon>
        <taxon>Flammeovirgaceae</taxon>
        <taxon>Flammeovirga</taxon>
    </lineage>
</organism>
<accession>A0A3S9P0M7</accession>
<sequence>MKLLSYLLIACTTFLLSCETYSDPSILELENTNIISSANWSISNVTYTTNFDPNTRDVSSTMSYGPGEVSVDYSVTAQLNGIVNWETNQALDKGHIYRYFSVEEYQLFTEGLHESEWGYRESNVQSTSTKNYQLAVFVVDNTRFRIRIYDDEPDRLFCYYDRSERSEGVTYKFHLEFWMDKVD</sequence>
<proteinExistence type="predicted"/>
<name>A0A3S9P0M7_9BACT</name>
<feature type="signal peptide" evidence="1">
    <location>
        <begin position="1"/>
        <end position="22"/>
    </location>
</feature>
<protein>
    <submittedName>
        <fullName evidence="2">Uncharacterized protein</fullName>
    </submittedName>
</protein>
<dbReference type="Proteomes" id="UP000267268">
    <property type="component" value="Chromosome 1"/>
</dbReference>
<evidence type="ECO:0000256" key="1">
    <source>
        <dbReference type="SAM" id="SignalP"/>
    </source>
</evidence>
<evidence type="ECO:0000313" key="2">
    <source>
        <dbReference type="EMBL" id="AZQ61741.1"/>
    </source>
</evidence>
<evidence type="ECO:0000313" key="3">
    <source>
        <dbReference type="Proteomes" id="UP000267268"/>
    </source>
</evidence>